<gene>
    <name evidence="1" type="ORF">L6164_025052</name>
</gene>
<protein>
    <submittedName>
        <fullName evidence="1">Uncharacterized protein</fullName>
    </submittedName>
</protein>
<evidence type="ECO:0000313" key="2">
    <source>
        <dbReference type="Proteomes" id="UP000828941"/>
    </source>
</evidence>
<name>A0ACB9M0D3_BAUVA</name>
<evidence type="ECO:0000313" key="1">
    <source>
        <dbReference type="EMBL" id="KAI4317154.1"/>
    </source>
</evidence>
<dbReference type="Proteomes" id="UP000828941">
    <property type="component" value="Chromosome 10"/>
</dbReference>
<keyword evidence="2" id="KW-1185">Reference proteome</keyword>
<proteinExistence type="predicted"/>
<reference evidence="1 2" key="1">
    <citation type="journal article" date="2022" name="DNA Res.">
        <title>Chromosomal-level genome assembly of the orchid tree Bauhinia variegata (Leguminosae; Cercidoideae) supports the allotetraploid origin hypothesis of Bauhinia.</title>
        <authorList>
            <person name="Zhong Y."/>
            <person name="Chen Y."/>
            <person name="Zheng D."/>
            <person name="Pang J."/>
            <person name="Liu Y."/>
            <person name="Luo S."/>
            <person name="Meng S."/>
            <person name="Qian L."/>
            <person name="Wei D."/>
            <person name="Dai S."/>
            <person name="Zhou R."/>
        </authorList>
    </citation>
    <scope>NUCLEOTIDE SEQUENCE [LARGE SCALE GENOMIC DNA]</scope>
    <source>
        <strain evidence="1">BV-YZ2020</strain>
    </source>
</reference>
<comment type="caution">
    <text evidence="1">The sequence shown here is derived from an EMBL/GenBank/DDBJ whole genome shotgun (WGS) entry which is preliminary data.</text>
</comment>
<sequence>MAETRSPRRTHIESDLTQSEMVAVHQLMQLSDEENSKVRSRSSYEDEEEVDQSQTLSDITSAKIQEILGKDEFFRPKKKRRYRSLESLYMDTRPIIKAANSKKVRACIKNSRWVYSTNRSG</sequence>
<organism evidence="1 2">
    <name type="scientific">Bauhinia variegata</name>
    <name type="common">Purple orchid tree</name>
    <name type="synonym">Phanera variegata</name>
    <dbReference type="NCBI Taxonomy" id="167791"/>
    <lineage>
        <taxon>Eukaryota</taxon>
        <taxon>Viridiplantae</taxon>
        <taxon>Streptophyta</taxon>
        <taxon>Embryophyta</taxon>
        <taxon>Tracheophyta</taxon>
        <taxon>Spermatophyta</taxon>
        <taxon>Magnoliopsida</taxon>
        <taxon>eudicotyledons</taxon>
        <taxon>Gunneridae</taxon>
        <taxon>Pentapetalae</taxon>
        <taxon>rosids</taxon>
        <taxon>fabids</taxon>
        <taxon>Fabales</taxon>
        <taxon>Fabaceae</taxon>
        <taxon>Cercidoideae</taxon>
        <taxon>Cercideae</taxon>
        <taxon>Bauhiniinae</taxon>
        <taxon>Bauhinia</taxon>
    </lineage>
</organism>
<dbReference type="EMBL" id="CM039435">
    <property type="protein sequence ID" value="KAI4317154.1"/>
    <property type="molecule type" value="Genomic_DNA"/>
</dbReference>
<accession>A0ACB9M0D3</accession>